<dbReference type="PRINTS" id="PR00081">
    <property type="entry name" value="GDHRDH"/>
</dbReference>
<dbReference type="PROSITE" id="PS00061">
    <property type="entry name" value="ADH_SHORT"/>
    <property type="match status" value="1"/>
</dbReference>
<name>A0A2T0VA83_9MICO</name>
<keyword evidence="5" id="KW-1185">Reference proteome</keyword>
<evidence type="ECO:0000313" key="4">
    <source>
        <dbReference type="EMBL" id="PRY67064.1"/>
    </source>
</evidence>
<dbReference type="Pfam" id="PF00106">
    <property type="entry name" value="adh_short"/>
    <property type="match status" value="1"/>
</dbReference>
<dbReference type="SUPFAM" id="SSF51735">
    <property type="entry name" value="NAD(P)-binding Rossmann-fold domains"/>
    <property type="match status" value="1"/>
</dbReference>
<dbReference type="GO" id="GO:0016491">
    <property type="term" value="F:oxidoreductase activity"/>
    <property type="evidence" value="ECO:0007669"/>
    <property type="project" value="UniProtKB-KW"/>
</dbReference>
<comment type="similarity">
    <text evidence="1 3">Belongs to the short-chain dehydrogenases/reductases (SDR) family.</text>
</comment>
<dbReference type="InterPro" id="IPR002347">
    <property type="entry name" value="SDR_fam"/>
</dbReference>
<dbReference type="InterPro" id="IPR036291">
    <property type="entry name" value="NAD(P)-bd_dom_sf"/>
</dbReference>
<dbReference type="PANTHER" id="PTHR44169">
    <property type="entry name" value="NADPH-DEPENDENT 1-ACYLDIHYDROXYACETONE PHOSPHATE REDUCTASE"/>
    <property type="match status" value="1"/>
</dbReference>
<dbReference type="EMBL" id="PVTL01000008">
    <property type="protein sequence ID" value="PRY67064.1"/>
    <property type="molecule type" value="Genomic_DNA"/>
</dbReference>
<dbReference type="Proteomes" id="UP000237983">
    <property type="component" value="Unassembled WGS sequence"/>
</dbReference>
<dbReference type="NCBIfam" id="NF006119">
    <property type="entry name" value="PRK08264.1-5"/>
    <property type="match status" value="1"/>
</dbReference>
<dbReference type="RefSeq" id="WP_106214227.1">
    <property type="nucleotide sequence ID" value="NZ_PVTL01000008.1"/>
</dbReference>
<evidence type="ECO:0000256" key="3">
    <source>
        <dbReference type="RuleBase" id="RU000363"/>
    </source>
</evidence>
<keyword evidence="2" id="KW-0560">Oxidoreductase</keyword>
<dbReference type="OrthoDB" id="3212478at2"/>
<organism evidence="4 5">
    <name type="scientific">Glaciihabitans tibetensis</name>
    <dbReference type="NCBI Taxonomy" id="1266600"/>
    <lineage>
        <taxon>Bacteria</taxon>
        <taxon>Bacillati</taxon>
        <taxon>Actinomycetota</taxon>
        <taxon>Actinomycetes</taxon>
        <taxon>Micrococcales</taxon>
        <taxon>Microbacteriaceae</taxon>
        <taxon>Glaciihabitans</taxon>
    </lineage>
</organism>
<comment type="caution">
    <text evidence="4">The sequence shown here is derived from an EMBL/GenBank/DDBJ whole genome shotgun (WGS) entry which is preliminary data.</text>
</comment>
<reference evidence="4 5" key="1">
    <citation type="submission" date="2018-03" db="EMBL/GenBank/DDBJ databases">
        <title>Genomic Encyclopedia of Type Strains, Phase III (KMG-III): the genomes of soil and plant-associated and newly described type strains.</title>
        <authorList>
            <person name="Whitman W."/>
        </authorList>
    </citation>
    <scope>NUCLEOTIDE SEQUENCE [LARGE SCALE GENOMIC DNA]</scope>
    <source>
        <strain evidence="4 5">CGMCC 1.12484</strain>
    </source>
</reference>
<dbReference type="InterPro" id="IPR020904">
    <property type="entry name" value="Sc_DH/Rdtase_CS"/>
</dbReference>
<dbReference type="PRINTS" id="PR00080">
    <property type="entry name" value="SDRFAMILY"/>
</dbReference>
<evidence type="ECO:0000313" key="5">
    <source>
        <dbReference type="Proteomes" id="UP000237983"/>
    </source>
</evidence>
<dbReference type="PANTHER" id="PTHR44169:SF6">
    <property type="entry name" value="NADPH-DEPENDENT 1-ACYLDIHYDROXYACETONE PHOSPHATE REDUCTASE"/>
    <property type="match status" value="1"/>
</dbReference>
<evidence type="ECO:0000256" key="2">
    <source>
        <dbReference type="ARBA" id="ARBA00023002"/>
    </source>
</evidence>
<proteinExistence type="inferred from homology"/>
<evidence type="ECO:0000256" key="1">
    <source>
        <dbReference type="ARBA" id="ARBA00006484"/>
    </source>
</evidence>
<protein>
    <submittedName>
        <fullName evidence="4">Short-subunit dehydrogenase</fullName>
    </submittedName>
</protein>
<dbReference type="Gene3D" id="3.40.50.720">
    <property type="entry name" value="NAD(P)-binding Rossmann-like Domain"/>
    <property type="match status" value="1"/>
</dbReference>
<accession>A0A2T0VA83</accession>
<sequence>MQINGSVVLVTGANRGIGAEFVRELKRRGAAKIYAAARSIEGMDGDGVELVALDVTDHTQVEAAAALAGDVQLLINNAGVSSGATLLGGDLGAVRRDLETNFFGPLAMTRAFAPILAANGGGAILNVVSALSWFSAPGATVYAATKAAAWSLTDGIRLELAGQGTQVLGLHMGLVDTDMTAGYEAEKLSPTELVTAALDGLEAGASEVLADETATFAKSSLTLTPQERYADLFAAQG</sequence>
<gene>
    <name evidence="4" type="ORF">B0I08_108151</name>
</gene>
<dbReference type="AlphaFoldDB" id="A0A2T0VA83"/>